<evidence type="ECO:0000256" key="6">
    <source>
        <dbReference type="ARBA" id="ARBA00023136"/>
    </source>
</evidence>
<evidence type="ECO:0000313" key="9">
    <source>
        <dbReference type="EMBL" id="MDZ5761349.1"/>
    </source>
</evidence>
<keyword evidence="6 8" id="KW-0472">Membrane</keyword>
<feature type="transmembrane region" description="Helical" evidence="8">
    <location>
        <begin position="458"/>
        <end position="477"/>
    </location>
</feature>
<feature type="transmembrane region" description="Helical" evidence="8">
    <location>
        <begin position="306"/>
        <end position="336"/>
    </location>
</feature>
<dbReference type="InterPro" id="IPR050277">
    <property type="entry name" value="Sodium:Solute_Symporter"/>
</dbReference>
<dbReference type="InterPro" id="IPR001734">
    <property type="entry name" value="Na/solute_symporter"/>
</dbReference>
<feature type="transmembrane region" description="Helical" evidence="8">
    <location>
        <begin position="229"/>
        <end position="250"/>
    </location>
</feature>
<dbReference type="Pfam" id="PF00474">
    <property type="entry name" value="SSF"/>
    <property type="match status" value="1"/>
</dbReference>
<comment type="similarity">
    <text evidence="2 7">Belongs to the sodium:solute symporter (SSF) (TC 2.A.21) family.</text>
</comment>
<organism evidence="9 10">
    <name type="scientific">Lyticum sinuosum</name>
    <dbReference type="NCBI Taxonomy" id="1332059"/>
    <lineage>
        <taxon>Bacteria</taxon>
        <taxon>Pseudomonadati</taxon>
        <taxon>Pseudomonadota</taxon>
        <taxon>Alphaproteobacteria</taxon>
        <taxon>Rickettsiales</taxon>
        <taxon>Lyticum</taxon>
    </lineage>
</organism>
<keyword evidence="10" id="KW-1185">Reference proteome</keyword>
<evidence type="ECO:0000256" key="1">
    <source>
        <dbReference type="ARBA" id="ARBA00004141"/>
    </source>
</evidence>
<proteinExistence type="inferred from homology"/>
<evidence type="ECO:0000256" key="8">
    <source>
        <dbReference type="SAM" id="Phobius"/>
    </source>
</evidence>
<dbReference type="GO" id="GO:0022857">
    <property type="term" value="F:transmembrane transporter activity"/>
    <property type="evidence" value="ECO:0007669"/>
    <property type="project" value="InterPro"/>
</dbReference>
<dbReference type="PANTHER" id="PTHR48086">
    <property type="entry name" value="SODIUM/PROLINE SYMPORTER-RELATED"/>
    <property type="match status" value="1"/>
</dbReference>
<comment type="subcellular location">
    <subcellularLocation>
        <location evidence="1">Membrane</location>
        <topology evidence="1">Multi-pass membrane protein</topology>
    </subcellularLocation>
</comment>
<name>A0AAE4VMD2_9RICK</name>
<evidence type="ECO:0000256" key="5">
    <source>
        <dbReference type="ARBA" id="ARBA00022989"/>
    </source>
</evidence>
<feature type="transmembrane region" description="Helical" evidence="8">
    <location>
        <begin position="432"/>
        <end position="452"/>
    </location>
</feature>
<gene>
    <name evidence="9" type="ORF">Lyticum_00522</name>
</gene>
<accession>A0AAE4VMD2</accession>
<feature type="transmembrane region" description="Helical" evidence="8">
    <location>
        <begin position="184"/>
        <end position="209"/>
    </location>
</feature>
<feature type="transmembrane region" description="Helical" evidence="8">
    <location>
        <begin position="70"/>
        <end position="91"/>
    </location>
</feature>
<keyword evidence="3" id="KW-0813">Transport</keyword>
<feature type="transmembrane region" description="Helical" evidence="8">
    <location>
        <begin position="378"/>
        <end position="398"/>
    </location>
</feature>
<dbReference type="GO" id="GO:0005886">
    <property type="term" value="C:plasma membrane"/>
    <property type="evidence" value="ECO:0007669"/>
    <property type="project" value="TreeGrafter"/>
</dbReference>
<reference evidence="9" key="1">
    <citation type="submission" date="2023-02" db="EMBL/GenBank/DDBJ databases">
        <title>Host association and intracellularity evolved multiple times independently in the Rickettsiales.</title>
        <authorList>
            <person name="Castelli M."/>
            <person name="Nardi T."/>
            <person name="Gammuto L."/>
            <person name="Bellinzona G."/>
            <person name="Sabaneyeva E."/>
            <person name="Potekhin A."/>
            <person name="Serra V."/>
            <person name="Petroni G."/>
            <person name="Sassera D."/>
        </authorList>
    </citation>
    <scope>NUCLEOTIDE SEQUENCE</scope>
    <source>
        <strain evidence="9">USBL-36I1</strain>
    </source>
</reference>
<comment type="caution">
    <text evidence="9">The sequence shown here is derived from an EMBL/GenBank/DDBJ whole genome shotgun (WGS) entry which is preliminary data.</text>
</comment>
<feature type="transmembrane region" description="Helical" evidence="8">
    <location>
        <begin position="6"/>
        <end position="23"/>
    </location>
</feature>
<feature type="transmembrane region" description="Helical" evidence="8">
    <location>
        <begin position="43"/>
        <end position="64"/>
    </location>
</feature>
<dbReference type="InterPro" id="IPR038377">
    <property type="entry name" value="Na/Glc_symporter_sf"/>
</dbReference>
<feature type="transmembrane region" description="Helical" evidence="8">
    <location>
        <begin position="404"/>
        <end position="425"/>
    </location>
</feature>
<evidence type="ECO:0000256" key="2">
    <source>
        <dbReference type="ARBA" id="ARBA00006434"/>
    </source>
</evidence>
<feature type="transmembrane region" description="Helical" evidence="8">
    <location>
        <begin position="120"/>
        <end position="143"/>
    </location>
</feature>
<evidence type="ECO:0000256" key="3">
    <source>
        <dbReference type="ARBA" id="ARBA00022448"/>
    </source>
</evidence>
<dbReference type="Proteomes" id="UP001289135">
    <property type="component" value="Unassembled WGS sequence"/>
</dbReference>
<evidence type="ECO:0000256" key="7">
    <source>
        <dbReference type="RuleBase" id="RU362091"/>
    </source>
</evidence>
<keyword evidence="4 8" id="KW-0812">Transmembrane</keyword>
<dbReference type="AlphaFoldDB" id="A0AAE4VMD2"/>
<feature type="transmembrane region" description="Helical" evidence="8">
    <location>
        <begin position="262"/>
        <end position="286"/>
    </location>
</feature>
<protein>
    <submittedName>
        <fullName evidence="9">Sodium:solute symporter family protein</fullName>
    </submittedName>
</protein>
<dbReference type="CDD" id="cd10322">
    <property type="entry name" value="SLC5sbd"/>
    <property type="match status" value="1"/>
</dbReference>
<dbReference type="PROSITE" id="PS50283">
    <property type="entry name" value="NA_SOLUT_SYMP_3"/>
    <property type="match status" value="1"/>
</dbReference>
<dbReference type="RefSeq" id="WP_322498778.1">
    <property type="nucleotide sequence ID" value="NZ_JARGYU010000002.1"/>
</dbReference>
<sequence length="489" mass="54405">MINLDLLIIISYIISIFFIGLYYGKNTKTILDYTVANKKSNKIVLSLTLIATVFGAGSIVGDAAKVSSDGIIFIVSMTSALSMTAYVHFFADKFFDSRFDNMISAGDLSRYFYGRKAEQITAIFGILISSTSIGGQLTAVGHLFSNFFENSYDKIVILSSLLIIIYVSIGGVKSIAMISIVQSAIILSVIPIIAMWLVNKCGGISNVIINTNPQKLAILTHSKFKEYSFLFFCSWLPFLWLQPSVIQRFLMTKNKNNIKSMYNIMFFVRICFSIAITITGLCSSYLFPDINSKNIISAVIKESLPIGLRGLFIIAVLSASISTADSALNAASILLVRNIIHRNKIKKYNNHGTNDEINENHQINTKEKINENDIRSLILMRLFTIIIGSIAMFISLYDLDIIELMLIGFSVWGSGIIIPIVGATIKMPNPTYSFYIPSITTLSVCILSQLIGIRGFYIPSYTVISGLISYILCIFYYKISNSIKKNKFN</sequence>
<dbReference type="PANTHER" id="PTHR48086:SF7">
    <property type="entry name" value="SODIUM-SOLUTE SYMPORTER-RELATED"/>
    <property type="match status" value="1"/>
</dbReference>
<evidence type="ECO:0000313" key="10">
    <source>
        <dbReference type="Proteomes" id="UP001289135"/>
    </source>
</evidence>
<dbReference type="EMBL" id="JARGYU010000002">
    <property type="protein sequence ID" value="MDZ5761349.1"/>
    <property type="molecule type" value="Genomic_DNA"/>
</dbReference>
<feature type="transmembrane region" description="Helical" evidence="8">
    <location>
        <begin position="155"/>
        <end position="172"/>
    </location>
</feature>
<keyword evidence="5 8" id="KW-1133">Transmembrane helix</keyword>
<evidence type="ECO:0000256" key="4">
    <source>
        <dbReference type="ARBA" id="ARBA00022692"/>
    </source>
</evidence>
<dbReference type="Gene3D" id="1.20.1730.10">
    <property type="entry name" value="Sodium/glucose cotransporter"/>
    <property type="match status" value="1"/>
</dbReference>